<feature type="signal peptide" evidence="1">
    <location>
        <begin position="1"/>
        <end position="26"/>
    </location>
</feature>
<proteinExistence type="predicted"/>
<dbReference type="InterPro" id="IPR007484">
    <property type="entry name" value="Peptidase_M28"/>
</dbReference>
<sequence length="395" mass="43593">MKNILKVQGILLAILLVIAVPGNALASGSSSIATNAQTYLEYMGEHLKDSSASPTDNSMGNGKVHGQTKRWIRSTLREIGVDSRYINEQNFNTQKDTTGVISAPWGHHVFFKGSNIEVTLKGKDPSKQIIVSAHYDGSGYSNNASGVALMLAQIKELVDKKSPHAVKLPYTVKFVFFDIEQFNKGSEYYAKKMTAADKKNTLFILSIDNIARGDYPNVYGGITDPNNNSVVHTEAYKLAVSKALELGINVFDTEALDGYYNTHGKGPEISENTIYTNPWTSSNPSPGVKYSVLSPSYPISRSHMLFVEAGIPYASFQASNWFAKSMDGTIYEAENDGLISQVRRDFYISGGKEHDTMKILEAYFPGRSLAHYNVYGPLLNKMLMEPDIKILQPSQ</sequence>
<keyword evidence="1" id="KW-0732">Signal</keyword>
<organism evidence="3 4">
    <name type="scientific">Paenibacillus amylolyticus</name>
    <dbReference type="NCBI Taxonomy" id="1451"/>
    <lineage>
        <taxon>Bacteria</taxon>
        <taxon>Bacillati</taxon>
        <taxon>Bacillota</taxon>
        <taxon>Bacilli</taxon>
        <taxon>Bacillales</taxon>
        <taxon>Paenibacillaceae</taxon>
        <taxon>Paenibacillus</taxon>
    </lineage>
</organism>
<feature type="chain" id="PRO_5044808505" evidence="1">
    <location>
        <begin position="27"/>
        <end position="395"/>
    </location>
</feature>
<dbReference type="InterPro" id="IPR045175">
    <property type="entry name" value="M28_fam"/>
</dbReference>
<protein>
    <submittedName>
        <fullName evidence="3">M28 family peptidase</fullName>
    </submittedName>
</protein>
<name>A0ABD8B2R3_PAEAM</name>
<dbReference type="GeneID" id="93479904"/>
<dbReference type="Pfam" id="PF04389">
    <property type="entry name" value="Peptidase_M28"/>
    <property type="match status" value="1"/>
</dbReference>
<dbReference type="SUPFAM" id="SSF53187">
    <property type="entry name" value="Zn-dependent exopeptidases"/>
    <property type="match status" value="1"/>
</dbReference>
<geneLocation type="plasmid" evidence="3 4">
    <name>pY5S7-1</name>
</geneLocation>
<dbReference type="AlphaFoldDB" id="A0ABD8B2R3"/>
<evidence type="ECO:0000256" key="1">
    <source>
        <dbReference type="SAM" id="SignalP"/>
    </source>
</evidence>
<dbReference type="Proteomes" id="UP001364764">
    <property type="component" value="Plasmid pY5S7-1"/>
</dbReference>
<dbReference type="PANTHER" id="PTHR12147">
    <property type="entry name" value="METALLOPEPTIDASE M28 FAMILY MEMBER"/>
    <property type="match status" value="1"/>
</dbReference>
<dbReference type="PANTHER" id="PTHR12147:SF26">
    <property type="entry name" value="PEPTIDASE M28 DOMAIN-CONTAINING PROTEIN"/>
    <property type="match status" value="1"/>
</dbReference>
<dbReference type="Gene3D" id="3.40.630.10">
    <property type="entry name" value="Zn peptidases"/>
    <property type="match status" value="1"/>
</dbReference>
<reference evidence="3 4" key="1">
    <citation type="submission" date="2024-02" db="EMBL/GenBank/DDBJ databases">
        <title>Complete sequences of two Paenibacillus sp. strains and one Lysinibacillus strain isolated from the environment on STAA medium highlight biotechnological potential.</title>
        <authorList>
            <person name="Attere S.A."/>
            <person name="Piche L.C."/>
            <person name="Intertaglia L."/>
            <person name="Lami R."/>
            <person name="Charette S.J."/>
            <person name="Vincent A.T."/>
        </authorList>
    </citation>
    <scope>NUCLEOTIDE SEQUENCE [LARGE SCALE GENOMIC DNA]</scope>
    <source>
        <strain evidence="3 4">Y5S-7</strain>
        <plasmid evidence="3 4">pY5S7-1</plasmid>
    </source>
</reference>
<evidence type="ECO:0000313" key="4">
    <source>
        <dbReference type="Proteomes" id="UP001364764"/>
    </source>
</evidence>
<accession>A0ABD8B2R3</accession>
<gene>
    <name evidence="3" type="ORF">V6668_30525</name>
</gene>
<evidence type="ECO:0000313" key="3">
    <source>
        <dbReference type="EMBL" id="WWP23998.1"/>
    </source>
</evidence>
<feature type="domain" description="Peptidase M28" evidence="2">
    <location>
        <begin position="115"/>
        <end position="236"/>
    </location>
</feature>
<dbReference type="RefSeq" id="WP_338709133.1">
    <property type="nucleotide sequence ID" value="NZ_CP145893.1"/>
</dbReference>
<keyword evidence="3" id="KW-0614">Plasmid</keyword>
<dbReference type="EMBL" id="CP145893">
    <property type="protein sequence ID" value="WWP23998.1"/>
    <property type="molecule type" value="Genomic_DNA"/>
</dbReference>
<evidence type="ECO:0000259" key="2">
    <source>
        <dbReference type="Pfam" id="PF04389"/>
    </source>
</evidence>